<dbReference type="EMBL" id="LAFY01005784">
    <property type="protein sequence ID" value="KJX92742.1"/>
    <property type="molecule type" value="Genomic_DNA"/>
</dbReference>
<feature type="signal peptide" evidence="1">
    <location>
        <begin position="1"/>
        <end position="17"/>
    </location>
</feature>
<accession>A0A0F4G6S6</accession>
<gene>
    <name evidence="2" type="ORF">TI39_contig5829g00013</name>
</gene>
<evidence type="ECO:0000313" key="2">
    <source>
        <dbReference type="EMBL" id="KJX92742.1"/>
    </source>
</evidence>
<name>A0A0F4G6S6_9PEZI</name>
<organism evidence="2 3">
    <name type="scientific">Zymoseptoria brevis</name>
    <dbReference type="NCBI Taxonomy" id="1047168"/>
    <lineage>
        <taxon>Eukaryota</taxon>
        <taxon>Fungi</taxon>
        <taxon>Dikarya</taxon>
        <taxon>Ascomycota</taxon>
        <taxon>Pezizomycotina</taxon>
        <taxon>Dothideomycetes</taxon>
        <taxon>Dothideomycetidae</taxon>
        <taxon>Mycosphaerellales</taxon>
        <taxon>Mycosphaerellaceae</taxon>
        <taxon>Zymoseptoria</taxon>
    </lineage>
</organism>
<dbReference type="OrthoDB" id="2910287at2759"/>
<evidence type="ECO:0000313" key="3">
    <source>
        <dbReference type="Proteomes" id="UP000033647"/>
    </source>
</evidence>
<comment type="caution">
    <text evidence="2">The sequence shown here is derived from an EMBL/GenBank/DDBJ whole genome shotgun (WGS) entry which is preliminary data.</text>
</comment>
<keyword evidence="3" id="KW-1185">Reference proteome</keyword>
<proteinExistence type="predicted"/>
<reference evidence="2 3" key="1">
    <citation type="submission" date="2015-03" db="EMBL/GenBank/DDBJ databases">
        <title>RNA-seq based gene annotation and comparative genomics of four Zymoseptoria species reveal species-specific pathogenicity related genes and transposable element activity.</title>
        <authorList>
            <person name="Grandaubert J."/>
            <person name="Bhattacharyya A."/>
            <person name="Stukenbrock E.H."/>
        </authorList>
    </citation>
    <scope>NUCLEOTIDE SEQUENCE [LARGE SCALE GENOMIC DNA]</scope>
    <source>
        <strain evidence="2 3">Zb18110</strain>
    </source>
</reference>
<dbReference type="AlphaFoldDB" id="A0A0F4G6S6"/>
<evidence type="ECO:0000256" key="1">
    <source>
        <dbReference type="SAM" id="SignalP"/>
    </source>
</evidence>
<keyword evidence="1" id="KW-0732">Signal</keyword>
<protein>
    <submittedName>
        <fullName evidence="2">Uncharacterized protein</fullName>
    </submittedName>
</protein>
<dbReference type="STRING" id="1047168.A0A0F4G6S6"/>
<feature type="chain" id="PRO_5002468218" evidence="1">
    <location>
        <begin position="18"/>
        <end position="137"/>
    </location>
</feature>
<sequence length="137" mass="14684">MRTTTFALVGLAMSISAFPFPWTSLRRTSDSGFIAADELNILAPVRVGIYICQNADWVGPCEHLLNGPGMCINLSDQLAGEVSSVGPDPEASGCTLFEENNCKGDQMAGLKTPGESNLGLSPQAGRFNDVFRSYICY</sequence>
<dbReference type="Proteomes" id="UP000033647">
    <property type="component" value="Unassembled WGS sequence"/>
</dbReference>